<accession>A0A6J4PXD0</accession>
<feature type="compositionally biased region" description="Basic and acidic residues" evidence="1">
    <location>
        <begin position="160"/>
        <end position="169"/>
    </location>
</feature>
<protein>
    <recommendedName>
        <fullName evidence="3">SseB protein N-terminal domain-containing protein</fullName>
    </recommendedName>
</protein>
<evidence type="ECO:0008006" key="3">
    <source>
        <dbReference type="Google" id="ProtNLM"/>
    </source>
</evidence>
<evidence type="ECO:0000256" key="1">
    <source>
        <dbReference type="SAM" id="MobiDB-lite"/>
    </source>
</evidence>
<evidence type="ECO:0000313" key="2">
    <source>
        <dbReference type="EMBL" id="CAA9428481.1"/>
    </source>
</evidence>
<proteinExistence type="predicted"/>
<reference evidence="2" key="1">
    <citation type="submission" date="2020-02" db="EMBL/GenBank/DDBJ databases">
        <authorList>
            <person name="Meier V. D."/>
        </authorList>
    </citation>
    <scope>NUCLEOTIDE SEQUENCE</scope>
    <source>
        <strain evidence="2">AVDCRST_MAG80</strain>
    </source>
</reference>
<name>A0A6J4PXD0_9ACTN</name>
<sequence>MAKSRAPRRLLWLIANHENGRIDVFTLRPDDDREVLPVFSFKEEAETFLRLGETETAWRARETTAGELISLLYGPCARVNRVALDPVPVVDGEMGFDLAGWGRRDFLQNFVSAPLVRNQDSRAEVTIVTGLLKSPDGRGTPSREPGEQRVRTENGAATWRKPERIRDGLLNENGEAAIPDYVTRDPGSLQEEAGEAFARDHE</sequence>
<dbReference type="EMBL" id="CADCVC010000038">
    <property type="protein sequence ID" value="CAA9428481.1"/>
    <property type="molecule type" value="Genomic_DNA"/>
</dbReference>
<organism evidence="2">
    <name type="scientific">uncultured Rubrobacteraceae bacterium</name>
    <dbReference type="NCBI Taxonomy" id="349277"/>
    <lineage>
        <taxon>Bacteria</taxon>
        <taxon>Bacillati</taxon>
        <taxon>Actinomycetota</taxon>
        <taxon>Rubrobacteria</taxon>
        <taxon>Rubrobacterales</taxon>
        <taxon>Rubrobacteraceae</taxon>
        <taxon>environmental samples</taxon>
    </lineage>
</organism>
<gene>
    <name evidence="2" type="ORF">AVDCRST_MAG80-402</name>
</gene>
<feature type="region of interest" description="Disordered" evidence="1">
    <location>
        <begin position="133"/>
        <end position="202"/>
    </location>
</feature>
<dbReference type="AlphaFoldDB" id="A0A6J4PXD0"/>